<dbReference type="GeneID" id="119732364"/>
<dbReference type="RefSeq" id="XP_038061750.1">
    <property type="nucleotide sequence ID" value="XM_038205822.1"/>
</dbReference>
<protein>
    <recommendedName>
        <fullName evidence="3">Major facilitator superfamily (MFS) profile domain-containing protein</fullName>
    </recommendedName>
</protein>
<dbReference type="InterPro" id="IPR036259">
    <property type="entry name" value="MFS_trans_sf"/>
</dbReference>
<dbReference type="PANTHER" id="PTHR11360">
    <property type="entry name" value="MONOCARBOXYLATE TRANSPORTER"/>
    <property type="match status" value="1"/>
</dbReference>
<dbReference type="GO" id="GO:0016020">
    <property type="term" value="C:membrane"/>
    <property type="evidence" value="ECO:0007669"/>
    <property type="project" value="UniProtKB-SubCell"/>
</dbReference>
<feature type="transmembrane region" description="Helical" evidence="2">
    <location>
        <begin position="187"/>
        <end position="210"/>
    </location>
</feature>
<feature type="transmembrane region" description="Helical" evidence="2">
    <location>
        <begin position="79"/>
        <end position="97"/>
    </location>
</feature>
<feature type="transmembrane region" description="Helical" evidence="2">
    <location>
        <begin position="458"/>
        <end position="478"/>
    </location>
</feature>
<dbReference type="PROSITE" id="PS50850">
    <property type="entry name" value="MFS"/>
    <property type="match status" value="1"/>
</dbReference>
<reference evidence="4" key="1">
    <citation type="submission" date="2022-11" db="UniProtKB">
        <authorList>
            <consortium name="EnsemblMetazoa"/>
        </authorList>
    </citation>
    <scope>IDENTIFICATION</scope>
</reference>
<dbReference type="SUPFAM" id="SSF103473">
    <property type="entry name" value="MFS general substrate transporter"/>
    <property type="match status" value="1"/>
</dbReference>
<dbReference type="PANTHER" id="PTHR11360:SF303">
    <property type="entry name" value="MAJOR FACILITATOR SUPERFAMILY (MFS) PROFILE DOMAIN-CONTAINING PROTEIN"/>
    <property type="match status" value="1"/>
</dbReference>
<dbReference type="InterPro" id="IPR050327">
    <property type="entry name" value="Proton-linked_MCT"/>
</dbReference>
<feature type="transmembrane region" description="Helical" evidence="2">
    <location>
        <begin position="338"/>
        <end position="362"/>
    </location>
</feature>
<dbReference type="AlphaFoldDB" id="A0A914ACV5"/>
<feature type="transmembrane region" description="Helical" evidence="2">
    <location>
        <begin position="429"/>
        <end position="452"/>
    </location>
</feature>
<keyword evidence="2" id="KW-0472">Membrane</keyword>
<dbReference type="EnsemblMetazoa" id="XM_038205822.1">
    <property type="protein sequence ID" value="XP_038061750.1"/>
    <property type="gene ID" value="LOC119732364"/>
</dbReference>
<dbReference type="Gene3D" id="1.20.1250.20">
    <property type="entry name" value="MFS general substrate transporter like domains"/>
    <property type="match status" value="1"/>
</dbReference>
<feature type="transmembrane region" description="Helical" evidence="2">
    <location>
        <begin position="397"/>
        <end position="417"/>
    </location>
</feature>
<keyword evidence="2" id="KW-0812">Transmembrane</keyword>
<dbReference type="OrthoDB" id="8055603at2759"/>
<accession>A0A914ACV5</accession>
<name>A0A914ACV5_PATMI</name>
<dbReference type="InterPro" id="IPR020846">
    <property type="entry name" value="MFS_dom"/>
</dbReference>
<feature type="transmembrane region" description="Helical" evidence="2">
    <location>
        <begin position="49"/>
        <end position="67"/>
    </location>
</feature>
<feature type="transmembrane region" description="Helical" evidence="2">
    <location>
        <begin position="304"/>
        <end position="326"/>
    </location>
</feature>
<feature type="domain" description="Major facilitator superfamily (MFS) profile" evidence="3">
    <location>
        <begin position="9"/>
        <end position="484"/>
    </location>
</feature>
<sequence>MGTYYRISPGILATIAGFLQFFVTTIIVKSLGILLVSMGGELRTDTWELGSIFALIECVSDVLAPIAGPIGTFIGHRPAVMLGGALVSVGLVAASQSTNVLHIALLLNLPLASCFDEIFQLTIKHHVTWLKYLDLIFNFFPIETVKYPSDILDLFIGYLLSFPTATGYCLTNVLTRTALGEYYDRRSFALASGITKTGVSVSLVCVPPLVQVFNDTYGWRGTMLLVGGICAHLVVCGALLMPLTAKKTNTGTSKGEYEPLPDSGCSNLPSSFPPSNCGVAESLRDLLLRAGTSLNLPLLKSCKFWVVTIIFVSTRITKSAWIIYFVPHAVAKGFSQNAAAVMVTLAGVGHLVGTVVVSVVLFKEKVASTSAMLVSSLLLAVPFFLDPWLNSGWSLSLGGLFVMSAVGSVYALSDIMVKEYFGYEKMASAYGWMGFFSGIFRVSSGFIPGWIYDHSGSYDLAFIILGTIQITSLVPLLINTLTVGDALK</sequence>
<dbReference type="Pfam" id="PF07690">
    <property type="entry name" value="MFS_1"/>
    <property type="match status" value="1"/>
</dbReference>
<evidence type="ECO:0000256" key="1">
    <source>
        <dbReference type="ARBA" id="ARBA00004141"/>
    </source>
</evidence>
<dbReference type="Proteomes" id="UP000887568">
    <property type="component" value="Unplaced"/>
</dbReference>
<comment type="subcellular location">
    <subcellularLocation>
        <location evidence="1">Membrane</location>
        <topology evidence="1">Multi-pass membrane protein</topology>
    </subcellularLocation>
</comment>
<evidence type="ECO:0000313" key="4">
    <source>
        <dbReference type="EnsemblMetazoa" id="XP_038061750.1"/>
    </source>
</evidence>
<evidence type="ECO:0000256" key="2">
    <source>
        <dbReference type="SAM" id="Phobius"/>
    </source>
</evidence>
<feature type="transmembrane region" description="Helical" evidence="2">
    <location>
        <begin position="155"/>
        <end position="175"/>
    </location>
</feature>
<dbReference type="InterPro" id="IPR011701">
    <property type="entry name" value="MFS"/>
</dbReference>
<evidence type="ECO:0000259" key="3">
    <source>
        <dbReference type="PROSITE" id="PS50850"/>
    </source>
</evidence>
<feature type="transmembrane region" description="Helical" evidence="2">
    <location>
        <begin position="12"/>
        <end position="37"/>
    </location>
</feature>
<dbReference type="GO" id="GO:0008028">
    <property type="term" value="F:monocarboxylic acid transmembrane transporter activity"/>
    <property type="evidence" value="ECO:0007669"/>
    <property type="project" value="TreeGrafter"/>
</dbReference>
<keyword evidence="5" id="KW-1185">Reference proteome</keyword>
<keyword evidence="2" id="KW-1133">Transmembrane helix</keyword>
<evidence type="ECO:0000313" key="5">
    <source>
        <dbReference type="Proteomes" id="UP000887568"/>
    </source>
</evidence>
<feature type="transmembrane region" description="Helical" evidence="2">
    <location>
        <begin position="369"/>
        <end position="385"/>
    </location>
</feature>
<organism evidence="4 5">
    <name type="scientific">Patiria miniata</name>
    <name type="common">Bat star</name>
    <name type="synonym">Asterina miniata</name>
    <dbReference type="NCBI Taxonomy" id="46514"/>
    <lineage>
        <taxon>Eukaryota</taxon>
        <taxon>Metazoa</taxon>
        <taxon>Echinodermata</taxon>
        <taxon>Eleutherozoa</taxon>
        <taxon>Asterozoa</taxon>
        <taxon>Asteroidea</taxon>
        <taxon>Valvatacea</taxon>
        <taxon>Valvatida</taxon>
        <taxon>Asterinidae</taxon>
        <taxon>Patiria</taxon>
    </lineage>
</organism>
<feature type="transmembrane region" description="Helical" evidence="2">
    <location>
        <begin position="222"/>
        <end position="244"/>
    </location>
</feature>
<proteinExistence type="predicted"/>